<dbReference type="InterPro" id="IPR036097">
    <property type="entry name" value="HisK_dim/P_sf"/>
</dbReference>
<gene>
    <name evidence="17" type="ORF">M972_11882</name>
</gene>
<keyword evidence="6" id="KW-0808">Transferase</keyword>
<dbReference type="PANTHER" id="PTHR45528:SF1">
    <property type="entry name" value="SENSOR HISTIDINE KINASE CPXA"/>
    <property type="match status" value="1"/>
</dbReference>
<comment type="catalytic activity">
    <reaction evidence="1">
        <text>ATP + protein L-histidine = ADP + protein N-phospho-L-histidine.</text>
        <dbReference type="EC" id="2.7.13.3"/>
    </reaction>
</comment>
<dbReference type="Pfam" id="PF00672">
    <property type="entry name" value="HAMP"/>
    <property type="match status" value="1"/>
</dbReference>
<name>A0AB36TE82_ACETH</name>
<dbReference type="PANTHER" id="PTHR45528">
    <property type="entry name" value="SENSOR HISTIDINE KINASE CPXA"/>
    <property type="match status" value="1"/>
</dbReference>
<evidence type="ECO:0000259" key="16">
    <source>
        <dbReference type="PROSITE" id="PS50885"/>
    </source>
</evidence>
<comment type="caution">
    <text evidence="17">The sequence shown here is derived from an EMBL/GenBank/DDBJ whole genome shotgun (WGS) entry which is preliminary data.</text>
</comment>
<dbReference type="GO" id="GO:0005886">
    <property type="term" value="C:plasma membrane"/>
    <property type="evidence" value="ECO:0007669"/>
    <property type="project" value="UniProtKB-SubCell"/>
</dbReference>
<evidence type="ECO:0000256" key="11">
    <source>
        <dbReference type="ARBA" id="ARBA00022989"/>
    </source>
</evidence>
<evidence type="ECO:0000256" key="3">
    <source>
        <dbReference type="ARBA" id="ARBA00012438"/>
    </source>
</evidence>
<reference evidence="17 18" key="1">
    <citation type="submission" date="2017-09" db="EMBL/GenBank/DDBJ databases">
        <title>Evaluation of Pacific Biosciences Sequencing Technology to Finishing C. thermocellum Genome Sequences.</title>
        <authorList>
            <person name="Brown S."/>
        </authorList>
    </citation>
    <scope>NUCLEOTIDE SEQUENCE [LARGE SCALE GENOMIC DNA]</scope>
    <source>
        <strain evidence="17 18">AD2</strain>
    </source>
</reference>
<dbReference type="SUPFAM" id="SSF55874">
    <property type="entry name" value="ATPase domain of HSP90 chaperone/DNA topoisomerase II/histidine kinase"/>
    <property type="match status" value="1"/>
</dbReference>
<dbReference type="PRINTS" id="PR00344">
    <property type="entry name" value="BCTRLSENSOR"/>
</dbReference>
<feature type="domain" description="HAMP" evidence="16">
    <location>
        <begin position="222"/>
        <end position="274"/>
    </location>
</feature>
<keyword evidence="13 14" id="KW-0472">Membrane</keyword>
<dbReference type="InterPro" id="IPR003594">
    <property type="entry name" value="HATPase_dom"/>
</dbReference>
<organism evidence="17 18">
    <name type="scientific">Acetivibrio thermocellus AD2</name>
    <dbReference type="NCBI Taxonomy" id="1138384"/>
    <lineage>
        <taxon>Bacteria</taxon>
        <taxon>Bacillati</taxon>
        <taxon>Bacillota</taxon>
        <taxon>Clostridia</taxon>
        <taxon>Eubacteriales</taxon>
        <taxon>Oscillospiraceae</taxon>
        <taxon>Acetivibrio</taxon>
    </lineage>
</organism>
<keyword evidence="7 14" id="KW-0812">Transmembrane</keyword>
<evidence type="ECO:0000256" key="9">
    <source>
        <dbReference type="ARBA" id="ARBA00022777"/>
    </source>
</evidence>
<dbReference type="FunFam" id="1.10.287.130:FF:000001">
    <property type="entry name" value="Two-component sensor histidine kinase"/>
    <property type="match status" value="1"/>
</dbReference>
<dbReference type="Gene3D" id="6.10.340.10">
    <property type="match status" value="1"/>
</dbReference>
<feature type="domain" description="Histidine kinase" evidence="15">
    <location>
        <begin position="282"/>
        <end position="488"/>
    </location>
</feature>
<evidence type="ECO:0000256" key="13">
    <source>
        <dbReference type="ARBA" id="ARBA00023136"/>
    </source>
</evidence>
<evidence type="ECO:0000256" key="6">
    <source>
        <dbReference type="ARBA" id="ARBA00022679"/>
    </source>
</evidence>
<keyword evidence="11 14" id="KW-1133">Transmembrane helix</keyword>
<evidence type="ECO:0000256" key="8">
    <source>
        <dbReference type="ARBA" id="ARBA00022741"/>
    </source>
</evidence>
<dbReference type="AlphaFoldDB" id="A0AB36TE82"/>
<dbReference type="Gene3D" id="3.30.565.10">
    <property type="entry name" value="Histidine kinase-like ATPase, C-terminal domain"/>
    <property type="match status" value="1"/>
</dbReference>
<evidence type="ECO:0000256" key="4">
    <source>
        <dbReference type="ARBA" id="ARBA00022475"/>
    </source>
</evidence>
<dbReference type="EC" id="2.7.13.3" evidence="3"/>
<keyword evidence="10" id="KW-0067">ATP-binding</keyword>
<evidence type="ECO:0000313" key="18">
    <source>
        <dbReference type="Proteomes" id="UP000223596"/>
    </source>
</evidence>
<evidence type="ECO:0000256" key="1">
    <source>
        <dbReference type="ARBA" id="ARBA00000085"/>
    </source>
</evidence>
<keyword evidence="8" id="KW-0547">Nucleotide-binding</keyword>
<evidence type="ECO:0000256" key="5">
    <source>
        <dbReference type="ARBA" id="ARBA00022553"/>
    </source>
</evidence>
<dbReference type="InterPro" id="IPR050398">
    <property type="entry name" value="HssS/ArlS-like"/>
</dbReference>
<evidence type="ECO:0000256" key="7">
    <source>
        <dbReference type="ARBA" id="ARBA00022692"/>
    </source>
</evidence>
<dbReference type="Pfam" id="PF02518">
    <property type="entry name" value="HATPase_c"/>
    <property type="match status" value="1"/>
</dbReference>
<dbReference type="CDD" id="cd00082">
    <property type="entry name" value="HisKA"/>
    <property type="match status" value="1"/>
</dbReference>
<dbReference type="CDD" id="cd06225">
    <property type="entry name" value="HAMP"/>
    <property type="match status" value="1"/>
</dbReference>
<dbReference type="SUPFAM" id="SSF47384">
    <property type="entry name" value="Homodimeric domain of signal transducing histidine kinase"/>
    <property type="match status" value="1"/>
</dbReference>
<dbReference type="GO" id="GO:0000155">
    <property type="term" value="F:phosphorelay sensor kinase activity"/>
    <property type="evidence" value="ECO:0007669"/>
    <property type="project" value="InterPro"/>
</dbReference>
<accession>A0AB36TE82</accession>
<dbReference type="InterPro" id="IPR003661">
    <property type="entry name" value="HisK_dim/P_dom"/>
</dbReference>
<dbReference type="InterPro" id="IPR036890">
    <property type="entry name" value="HATPase_C_sf"/>
</dbReference>
<dbReference type="CDD" id="cd00075">
    <property type="entry name" value="HATPase"/>
    <property type="match status" value="1"/>
</dbReference>
<dbReference type="SMART" id="SM00304">
    <property type="entry name" value="HAMP"/>
    <property type="match status" value="1"/>
</dbReference>
<dbReference type="PROSITE" id="PS50885">
    <property type="entry name" value="HAMP"/>
    <property type="match status" value="1"/>
</dbReference>
<keyword evidence="9 17" id="KW-0418">Kinase</keyword>
<evidence type="ECO:0000256" key="12">
    <source>
        <dbReference type="ARBA" id="ARBA00023012"/>
    </source>
</evidence>
<dbReference type="InterPro" id="IPR003660">
    <property type="entry name" value="HAMP_dom"/>
</dbReference>
<dbReference type="Proteomes" id="UP000223596">
    <property type="component" value="Unassembled WGS sequence"/>
</dbReference>
<dbReference type="Gene3D" id="1.10.287.130">
    <property type="match status" value="1"/>
</dbReference>
<dbReference type="SMART" id="SM00387">
    <property type="entry name" value="HATPase_c"/>
    <property type="match status" value="1"/>
</dbReference>
<dbReference type="Pfam" id="PF00512">
    <property type="entry name" value="HisKA"/>
    <property type="match status" value="1"/>
</dbReference>
<keyword evidence="12" id="KW-0902">Two-component regulatory system</keyword>
<comment type="subcellular location">
    <subcellularLocation>
        <location evidence="2">Cell membrane</location>
        <topology evidence="2">Multi-pass membrane protein</topology>
    </subcellularLocation>
</comment>
<dbReference type="PROSITE" id="PS50109">
    <property type="entry name" value="HIS_KIN"/>
    <property type="match status" value="1"/>
</dbReference>
<dbReference type="SUPFAM" id="SSF158472">
    <property type="entry name" value="HAMP domain-like"/>
    <property type="match status" value="1"/>
</dbReference>
<evidence type="ECO:0000256" key="10">
    <source>
        <dbReference type="ARBA" id="ARBA00022840"/>
    </source>
</evidence>
<dbReference type="InterPro" id="IPR004358">
    <property type="entry name" value="Sig_transdc_His_kin-like_C"/>
</dbReference>
<keyword evidence="4" id="KW-1003">Cell membrane</keyword>
<evidence type="ECO:0000259" key="15">
    <source>
        <dbReference type="PROSITE" id="PS50109"/>
    </source>
</evidence>
<dbReference type="RefSeq" id="WP_003518300.1">
    <property type="nucleotide sequence ID" value="NZ_CP013828.1"/>
</dbReference>
<protein>
    <recommendedName>
        <fullName evidence="3">histidine kinase</fullName>
        <ecNumber evidence="3">2.7.13.3</ecNumber>
    </recommendedName>
</protein>
<dbReference type="EMBL" id="PDBW01000001">
    <property type="protein sequence ID" value="PFH02118.1"/>
    <property type="molecule type" value="Genomic_DNA"/>
</dbReference>
<sequence>MKKNTIKWRIFKYNIIAISVLLALTTIVFNITIQSYIKNDIKEQLSTIAQRVEDTALYRGPDFFPPQEPQRPRPLPGRQNGMFRENNDLFRFYFFLDRSLREPLSILNADFILLDNNMDIITPPEGDFFKPSGEIANEIISKIKKLDGSKVQEYVYFNVNNTDYISIVKPVSDKNSFGLGWLIIYSSLQKVNQLKLGINMILIVIVLLSALIFAIFSSLAAKKISAPFSSLNQHIRAIAERNFGVKIEMPVDAELQELVNSINIMSEKLESYDKAQKTFFQNASHEFRTPLMSIQSYAEGIKYDVVDKNTAADIIIDETKRMTHLVEDLLYLSRLDTIEENYRFADLDFKDFINACQERMYGIASKSGINLEVENINEPVVVYADEEKLFRAFANIIGNCIRYANNTVSIVPKIIDRSKIEIVIRDDGPGIDSNELPNIFERFYKGKKGNVGLGLAISKNIIERHNGKITARNSESGAVFTIVLPVKQS</sequence>
<dbReference type="SMART" id="SM00388">
    <property type="entry name" value="HisKA"/>
    <property type="match status" value="1"/>
</dbReference>
<evidence type="ECO:0000256" key="14">
    <source>
        <dbReference type="SAM" id="Phobius"/>
    </source>
</evidence>
<feature type="transmembrane region" description="Helical" evidence="14">
    <location>
        <begin position="196"/>
        <end position="221"/>
    </location>
</feature>
<evidence type="ECO:0000256" key="2">
    <source>
        <dbReference type="ARBA" id="ARBA00004651"/>
    </source>
</evidence>
<dbReference type="GeneID" id="35803218"/>
<dbReference type="GO" id="GO:0005524">
    <property type="term" value="F:ATP binding"/>
    <property type="evidence" value="ECO:0007669"/>
    <property type="project" value="UniProtKB-KW"/>
</dbReference>
<evidence type="ECO:0000313" key="17">
    <source>
        <dbReference type="EMBL" id="PFH02118.1"/>
    </source>
</evidence>
<proteinExistence type="predicted"/>
<keyword evidence="5" id="KW-0597">Phosphoprotein</keyword>
<dbReference type="InterPro" id="IPR005467">
    <property type="entry name" value="His_kinase_dom"/>
</dbReference>